<dbReference type="AlphaFoldDB" id="A0A1U8QCI9"/>
<keyword evidence="2" id="KW-1185">Reference proteome</keyword>
<dbReference type="KEGG" id="nnu:109115881"/>
<name>A0A1U8QCI9_NELNU</name>
<organism evidence="2 3">
    <name type="scientific">Nelumbo nucifera</name>
    <name type="common">Sacred lotus</name>
    <dbReference type="NCBI Taxonomy" id="4432"/>
    <lineage>
        <taxon>Eukaryota</taxon>
        <taxon>Viridiplantae</taxon>
        <taxon>Streptophyta</taxon>
        <taxon>Embryophyta</taxon>
        <taxon>Tracheophyta</taxon>
        <taxon>Spermatophyta</taxon>
        <taxon>Magnoliopsida</taxon>
        <taxon>Proteales</taxon>
        <taxon>Nelumbonaceae</taxon>
        <taxon>Nelumbo</taxon>
    </lineage>
</organism>
<dbReference type="InParanoid" id="A0A1U8QCI9"/>
<dbReference type="Pfam" id="PF01738">
    <property type="entry name" value="DLH"/>
    <property type="match status" value="1"/>
</dbReference>
<proteinExistence type="predicted"/>
<dbReference type="GO" id="GO:0016787">
    <property type="term" value="F:hydrolase activity"/>
    <property type="evidence" value="ECO:0007669"/>
    <property type="project" value="InterPro"/>
</dbReference>
<evidence type="ECO:0000259" key="1">
    <source>
        <dbReference type="Pfam" id="PF01738"/>
    </source>
</evidence>
<dbReference type="InterPro" id="IPR002925">
    <property type="entry name" value="Dienelactn_hydro"/>
</dbReference>
<evidence type="ECO:0000313" key="2">
    <source>
        <dbReference type="Proteomes" id="UP000189703"/>
    </source>
</evidence>
<dbReference type="PANTHER" id="PTHR46623:SF6">
    <property type="entry name" value="ALPHA_BETA-HYDROLASES SUPERFAMILY PROTEIN"/>
    <property type="match status" value="1"/>
</dbReference>
<sequence length="94" mass="10043">MAGSATSELKKIQIQGDDITFDAYMNPSFKALIPDLYHGKVGLDVAEAQHLMDVLDWQGVVKDIRASVSWLKANGSQKVGVTGFCMGGVLSIAS</sequence>
<dbReference type="Proteomes" id="UP000189703">
    <property type="component" value="Unplaced"/>
</dbReference>
<gene>
    <name evidence="3" type="primary">LOC109115881</name>
</gene>
<dbReference type="Gene3D" id="3.40.50.1820">
    <property type="entry name" value="alpha/beta hydrolase"/>
    <property type="match status" value="1"/>
</dbReference>
<evidence type="ECO:0000313" key="3">
    <source>
        <dbReference type="RefSeq" id="XP_019055975.1"/>
    </source>
</evidence>
<dbReference type="InterPro" id="IPR051049">
    <property type="entry name" value="Dienelactone_hydrolase-like"/>
</dbReference>
<dbReference type="STRING" id="4432.A0A1U8QCI9"/>
<protein>
    <submittedName>
        <fullName evidence="3">Uncharacterized protein LOC109115881</fullName>
    </submittedName>
</protein>
<dbReference type="PANTHER" id="PTHR46623">
    <property type="entry name" value="CARBOXYMETHYLENEBUTENOLIDASE-RELATED"/>
    <property type="match status" value="1"/>
</dbReference>
<dbReference type="InterPro" id="IPR029058">
    <property type="entry name" value="AB_hydrolase_fold"/>
</dbReference>
<accession>A0A1U8QCI9</accession>
<feature type="domain" description="Dienelactone hydrolase" evidence="1">
    <location>
        <begin position="25"/>
        <end position="92"/>
    </location>
</feature>
<dbReference type="GeneID" id="109115881"/>
<dbReference type="OrthoDB" id="17560at2759"/>
<dbReference type="SUPFAM" id="SSF53474">
    <property type="entry name" value="alpha/beta-Hydrolases"/>
    <property type="match status" value="1"/>
</dbReference>
<reference evidence="3" key="1">
    <citation type="submission" date="2025-08" db="UniProtKB">
        <authorList>
            <consortium name="RefSeq"/>
        </authorList>
    </citation>
    <scope>IDENTIFICATION</scope>
</reference>
<dbReference type="RefSeq" id="XP_019055975.1">
    <property type="nucleotide sequence ID" value="XM_019200430.1"/>
</dbReference>